<proteinExistence type="predicted"/>
<dbReference type="InterPro" id="IPR029060">
    <property type="entry name" value="PIN-like_dom_sf"/>
</dbReference>
<sequence length="75" mass="8340">MCDEDLAVALHKDFIDLPIERHPGRVLTDRMWELKSNFTACDAAYIALAELLDCPLVTGDAKLIGPHRATVDLYA</sequence>
<evidence type="ECO:0008006" key="3">
    <source>
        <dbReference type="Google" id="ProtNLM"/>
    </source>
</evidence>
<name>A0A919V5K2_9ACTN</name>
<evidence type="ECO:0000313" key="1">
    <source>
        <dbReference type="EMBL" id="GII90961.1"/>
    </source>
</evidence>
<dbReference type="AlphaFoldDB" id="A0A919V5K2"/>
<comment type="caution">
    <text evidence="1">The sequence shown here is derived from an EMBL/GenBank/DDBJ whole genome shotgun (WGS) entry which is preliminary data.</text>
</comment>
<dbReference type="Gene3D" id="3.40.50.1010">
    <property type="entry name" value="5'-nuclease"/>
    <property type="match status" value="1"/>
</dbReference>
<dbReference type="SUPFAM" id="SSF88723">
    <property type="entry name" value="PIN domain-like"/>
    <property type="match status" value="1"/>
</dbReference>
<dbReference type="Proteomes" id="UP000606172">
    <property type="component" value="Unassembled WGS sequence"/>
</dbReference>
<dbReference type="RefSeq" id="WP_204021839.1">
    <property type="nucleotide sequence ID" value="NZ_BOOW01000007.1"/>
</dbReference>
<evidence type="ECO:0000313" key="2">
    <source>
        <dbReference type="Proteomes" id="UP000606172"/>
    </source>
</evidence>
<accession>A0A919V5K2</accession>
<dbReference type="EMBL" id="BOOW01000007">
    <property type="protein sequence ID" value="GII90961.1"/>
    <property type="molecule type" value="Genomic_DNA"/>
</dbReference>
<protein>
    <recommendedName>
        <fullName evidence="3">PIN domain-containing protein</fullName>
    </recommendedName>
</protein>
<dbReference type="CDD" id="cd09873">
    <property type="entry name" value="PIN_Pae0151-like"/>
    <property type="match status" value="1"/>
</dbReference>
<reference evidence="1" key="1">
    <citation type="submission" date="2021-01" db="EMBL/GenBank/DDBJ databases">
        <title>Whole genome shotgun sequence of Sinosporangium siamense NBRC 109515.</title>
        <authorList>
            <person name="Komaki H."/>
            <person name="Tamura T."/>
        </authorList>
    </citation>
    <scope>NUCLEOTIDE SEQUENCE</scope>
    <source>
        <strain evidence="1">NBRC 109515</strain>
    </source>
</reference>
<dbReference type="InterPro" id="IPR044153">
    <property type="entry name" value="PIN_Pae0151-like"/>
</dbReference>
<keyword evidence="2" id="KW-1185">Reference proteome</keyword>
<gene>
    <name evidence="1" type="ORF">Ssi02_11920</name>
</gene>
<organism evidence="1 2">
    <name type="scientific">Sinosporangium siamense</name>
    <dbReference type="NCBI Taxonomy" id="1367973"/>
    <lineage>
        <taxon>Bacteria</taxon>
        <taxon>Bacillati</taxon>
        <taxon>Actinomycetota</taxon>
        <taxon>Actinomycetes</taxon>
        <taxon>Streptosporangiales</taxon>
        <taxon>Streptosporangiaceae</taxon>
        <taxon>Sinosporangium</taxon>
    </lineage>
</organism>